<dbReference type="NCBIfam" id="TIGR01297">
    <property type="entry name" value="CDF"/>
    <property type="match status" value="1"/>
</dbReference>
<dbReference type="OrthoDB" id="9806522at2"/>
<feature type="domain" description="Cation efflux protein transmembrane" evidence="6">
    <location>
        <begin position="22"/>
        <end position="233"/>
    </location>
</feature>
<dbReference type="STRING" id="1045774.SAMN05421872_10219"/>
<keyword evidence="2" id="KW-0813">Transport</keyword>
<dbReference type="SUPFAM" id="SSF161111">
    <property type="entry name" value="Cation efflux protein transmembrane domain-like"/>
    <property type="match status" value="1"/>
</dbReference>
<keyword evidence="8" id="KW-1185">Reference proteome</keyword>
<evidence type="ECO:0000313" key="8">
    <source>
        <dbReference type="Proteomes" id="UP000199034"/>
    </source>
</evidence>
<dbReference type="GO" id="GO:0016020">
    <property type="term" value="C:membrane"/>
    <property type="evidence" value="ECO:0007669"/>
    <property type="project" value="UniProtKB-SubCell"/>
</dbReference>
<dbReference type="PANTHER" id="PTHR13414">
    <property type="entry name" value="HUEL-CATION TRANSPORTER"/>
    <property type="match status" value="1"/>
</dbReference>
<evidence type="ECO:0000256" key="3">
    <source>
        <dbReference type="ARBA" id="ARBA00022692"/>
    </source>
</evidence>
<evidence type="ECO:0000256" key="2">
    <source>
        <dbReference type="ARBA" id="ARBA00022448"/>
    </source>
</evidence>
<reference evidence="7 8" key="1">
    <citation type="submission" date="2016-10" db="EMBL/GenBank/DDBJ databases">
        <authorList>
            <person name="de Groot N.N."/>
        </authorList>
    </citation>
    <scope>NUCLEOTIDE SEQUENCE [LARGE SCALE GENOMIC DNA]</scope>
    <source>
        <strain evidence="7 8">CGMCC 4.6858</strain>
    </source>
</reference>
<dbReference type="EMBL" id="FMZM01000002">
    <property type="protein sequence ID" value="SDC35062.1"/>
    <property type="molecule type" value="Genomic_DNA"/>
</dbReference>
<keyword evidence="4" id="KW-1133">Transmembrane helix</keyword>
<dbReference type="Pfam" id="PF01545">
    <property type="entry name" value="Cation_efflux"/>
    <property type="match status" value="1"/>
</dbReference>
<sequence length="322" mass="34605">MSTPEEKSGSEEQDGQESLLTVLVALAANGLLAVAKSVAAVLTGSAAMVAEAAHSWADTGNEVFLLVAERTGRRPRDEEHPRGYGRSTYIWSLVAAFGLFSAGAVVSVWHGVTELLDEESGPESYLVNYVVLAVALVLEGSSFLQASRQVGGAAKRWGMRPLRYVSRTSNPTLRAVFFEDSAALVGILLAGGGIALHQLTGDPVWDALGSIAVGVLLAGVAIFLMRRNMEYLLGEGLSPQLRARVLARLLEHPEIDRITYLHVEYVGPQRVFVVAAVDLVGDDTENHLALRFRRVEADVEQDPMIEDAILTLAPPDEPALTP</sequence>
<evidence type="ECO:0000256" key="5">
    <source>
        <dbReference type="ARBA" id="ARBA00023136"/>
    </source>
</evidence>
<name>A0A1G6KVD4_9ACTN</name>
<proteinExistence type="predicted"/>
<dbReference type="Gene3D" id="1.20.1510.10">
    <property type="entry name" value="Cation efflux protein transmembrane domain"/>
    <property type="match status" value="1"/>
</dbReference>
<dbReference type="Proteomes" id="UP000199034">
    <property type="component" value="Unassembled WGS sequence"/>
</dbReference>
<evidence type="ECO:0000256" key="4">
    <source>
        <dbReference type="ARBA" id="ARBA00022989"/>
    </source>
</evidence>
<evidence type="ECO:0000259" key="6">
    <source>
        <dbReference type="Pfam" id="PF01545"/>
    </source>
</evidence>
<gene>
    <name evidence="7" type="ORF">SAMN05421872_10219</name>
</gene>
<dbReference type="PANTHER" id="PTHR13414:SF9">
    <property type="entry name" value="PROTON-COUPLED ZINC ANTIPORTER SLC30A9, MITOCHONDRIAL"/>
    <property type="match status" value="1"/>
</dbReference>
<dbReference type="AlphaFoldDB" id="A0A1G6KVD4"/>
<keyword evidence="5" id="KW-0472">Membrane</keyword>
<comment type="subcellular location">
    <subcellularLocation>
        <location evidence="1">Membrane</location>
        <topology evidence="1">Multi-pass membrane protein</topology>
    </subcellularLocation>
</comment>
<dbReference type="InterPro" id="IPR040177">
    <property type="entry name" value="SLC30A9"/>
</dbReference>
<dbReference type="GO" id="GO:0008324">
    <property type="term" value="F:monoatomic cation transmembrane transporter activity"/>
    <property type="evidence" value="ECO:0007669"/>
    <property type="project" value="InterPro"/>
</dbReference>
<organism evidence="7 8">
    <name type="scientific">Nocardioides lianchengensis</name>
    <dbReference type="NCBI Taxonomy" id="1045774"/>
    <lineage>
        <taxon>Bacteria</taxon>
        <taxon>Bacillati</taxon>
        <taxon>Actinomycetota</taxon>
        <taxon>Actinomycetes</taxon>
        <taxon>Propionibacteriales</taxon>
        <taxon>Nocardioidaceae</taxon>
        <taxon>Nocardioides</taxon>
    </lineage>
</organism>
<evidence type="ECO:0000313" key="7">
    <source>
        <dbReference type="EMBL" id="SDC35062.1"/>
    </source>
</evidence>
<dbReference type="InterPro" id="IPR002524">
    <property type="entry name" value="Cation_efflux"/>
</dbReference>
<accession>A0A1G6KVD4</accession>
<dbReference type="GO" id="GO:0006829">
    <property type="term" value="P:zinc ion transport"/>
    <property type="evidence" value="ECO:0007669"/>
    <property type="project" value="InterPro"/>
</dbReference>
<dbReference type="RefSeq" id="WP_090850917.1">
    <property type="nucleotide sequence ID" value="NZ_FMZM01000002.1"/>
</dbReference>
<protein>
    <submittedName>
        <fullName evidence="7">Cation diffusion facilitator family transporter</fullName>
    </submittedName>
</protein>
<dbReference type="InterPro" id="IPR027469">
    <property type="entry name" value="Cation_efflux_TMD_sf"/>
</dbReference>
<dbReference type="InterPro" id="IPR058533">
    <property type="entry name" value="Cation_efflux_TM"/>
</dbReference>
<keyword evidence="3" id="KW-0812">Transmembrane</keyword>
<evidence type="ECO:0000256" key="1">
    <source>
        <dbReference type="ARBA" id="ARBA00004141"/>
    </source>
</evidence>